<keyword evidence="1" id="KW-0175">Coiled coil</keyword>
<proteinExistence type="predicted"/>
<dbReference type="InterPro" id="IPR013656">
    <property type="entry name" value="PAS_4"/>
</dbReference>
<evidence type="ECO:0000256" key="2">
    <source>
        <dbReference type="SAM" id="Phobius"/>
    </source>
</evidence>
<dbReference type="SUPFAM" id="SSF55785">
    <property type="entry name" value="PYP-like sensor domain (PAS domain)"/>
    <property type="match status" value="2"/>
</dbReference>
<dbReference type="RefSeq" id="WP_309939616.1">
    <property type="nucleotide sequence ID" value="NZ_AP025305.1"/>
</dbReference>
<reference evidence="4" key="1">
    <citation type="submission" date="2023-07" db="EMBL/GenBank/DDBJ databases">
        <title>Genomic Encyclopedia of Type Strains, Phase IV (KMG-IV): sequencing the most valuable type-strain genomes for metagenomic binning, comparative biology and taxonomic classification.</title>
        <authorList>
            <person name="Goeker M."/>
        </authorList>
    </citation>
    <scope>NUCLEOTIDE SEQUENCE</scope>
    <source>
        <strain evidence="4">DSM 26174</strain>
    </source>
</reference>
<keyword evidence="2" id="KW-0812">Transmembrane</keyword>
<feature type="domain" description="GAF" evidence="3">
    <location>
        <begin position="311"/>
        <end position="454"/>
    </location>
</feature>
<dbReference type="AlphaFoldDB" id="A0AAE3XNM8"/>
<sequence>MGKAKKTVKRTFRKYVINVVSGIFLLLIILISMMYYNYKSLSNIAQNSVSAYNQGIQTANELERVIFSFERSLLTSGAQGMKRNKMKNLLDEVKVIKVDLESVKFTAFQIEALRADILNELDGIIEGLETDKVSILIRHLNAEKLFLARFQVLASQQVQKDIAELEKVHSRVTYIGISLAVLVTILAFVIVIRIYNRLSSRFEKISLMTKSLKEGMASEPMPVGNDELDVLTGRLNGLSDAMNGIRHFADRIGKGAFDQKIEIFDRNSDLGESLINMMSSLKAVSDRDKERNWVNLGYAEFGEILRLNTNDIEDLCDQLIHKFVKYLEVNQGAIFLVEDEDNMEMKACYAYERKKFLNKSIAKGEGLVGQVWQEGYTKFLSDIPDEFINITSGLGRSLPKEIVVIPLKSNDEIIGVIELASFNTIPEYKIQFIERVGENIAVAISTVKSNIKTQRLLEESQMMTEMLRSQEEEMRQNMEELEATQDEMFRTQEELRKKESNLDGIINNTNDAILAIDSNYKVMVSNDAFVRTSMIRGYDVKVGLDLSVAMQRKWWNQWKTIYDRALSGEVFKARVKLDMTDAGEQMIIEASCNPIMDEMDSIIGASFIFRDITDQIKKEIESDQKISTLYSMINKSDDTFFAIDEKYRILVVNDVLYERYSSKGVQLLEGSNVLDVLPKDTLKVWKDRYDRALSGEFFDFEEDRVLDGVKQYLKVVCGPIVNQEGEILGATIKSKDITKWKKVSA</sequence>
<comment type="caution">
    <text evidence="4">The sequence shown here is derived from an EMBL/GenBank/DDBJ whole genome shotgun (WGS) entry which is preliminary data.</text>
</comment>
<protein>
    <submittedName>
        <fullName evidence="4">PAS domain S-box-containing protein</fullName>
    </submittedName>
</protein>
<dbReference type="EMBL" id="JAVDQD010000003">
    <property type="protein sequence ID" value="MDR6239825.1"/>
    <property type="molecule type" value="Genomic_DNA"/>
</dbReference>
<keyword evidence="2" id="KW-0472">Membrane</keyword>
<dbReference type="Pfam" id="PF13185">
    <property type="entry name" value="GAF_2"/>
    <property type="match status" value="1"/>
</dbReference>
<dbReference type="Pfam" id="PF08448">
    <property type="entry name" value="PAS_4"/>
    <property type="match status" value="1"/>
</dbReference>
<accession>A0AAE3XNM8</accession>
<dbReference type="SMART" id="SM00065">
    <property type="entry name" value="GAF"/>
    <property type="match status" value="1"/>
</dbReference>
<dbReference type="InterPro" id="IPR035965">
    <property type="entry name" value="PAS-like_dom_sf"/>
</dbReference>
<dbReference type="SUPFAM" id="SSF55781">
    <property type="entry name" value="GAF domain-like"/>
    <property type="match status" value="1"/>
</dbReference>
<dbReference type="InterPro" id="IPR029016">
    <property type="entry name" value="GAF-like_dom_sf"/>
</dbReference>
<dbReference type="NCBIfam" id="TIGR00229">
    <property type="entry name" value="sensory_box"/>
    <property type="match status" value="2"/>
</dbReference>
<evidence type="ECO:0000259" key="3">
    <source>
        <dbReference type="SMART" id="SM00065"/>
    </source>
</evidence>
<keyword evidence="5" id="KW-1185">Reference proteome</keyword>
<dbReference type="Gene3D" id="3.30.450.40">
    <property type="match status" value="1"/>
</dbReference>
<organism evidence="4 5">
    <name type="scientific">Aureibacter tunicatorum</name>
    <dbReference type="NCBI Taxonomy" id="866807"/>
    <lineage>
        <taxon>Bacteria</taxon>
        <taxon>Pseudomonadati</taxon>
        <taxon>Bacteroidota</taxon>
        <taxon>Cytophagia</taxon>
        <taxon>Cytophagales</taxon>
        <taxon>Persicobacteraceae</taxon>
        <taxon>Aureibacter</taxon>
    </lineage>
</organism>
<dbReference type="Proteomes" id="UP001185092">
    <property type="component" value="Unassembled WGS sequence"/>
</dbReference>
<evidence type="ECO:0000313" key="5">
    <source>
        <dbReference type="Proteomes" id="UP001185092"/>
    </source>
</evidence>
<dbReference type="InterPro" id="IPR000014">
    <property type="entry name" value="PAS"/>
</dbReference>
<feature type="coiled-coil region" evidence="1">
    <location>
        <begin position="464"/>
        <end position="501"/>
    </location>
</feature>
<dbReference type="Pfam" id="PF13426">
    <property type="entry name" value="PAS_9"/>
    <property type="match status" value="1"/>
</dbReference>
<dbReference type="InterPro" id="IPR003018">
    <property type="entry name" value="GAF"/>
</dbReference>
<feature type="transmembrane region" description="Helical" evidence="2">
    <location>
        <begin position="174"/>
        <end position="195"/>
    </location>
</feature>
<name>A0AAE3XNM8_9BACT</name>
<gene>
    <name evidence="4" type="ORF">HNQ88_002873</name>
</gene>
<evidence type="ECO:0000313" key="4">
    <source>
        <dbReference type="EMBL" id="MDR6239825.1"/>
    </source>
</evidence>
<evidence type="ECO:0000256" key="1">
    <source>
        <dbReference type="SAM" id="Coils"/>
    </source>
</evidence>
<feature type="transmembrane region" description="Helical" evidence="2">
    <location>
        <begin position="15"/>
        <end position="36"/>
    </location>
</feature>
<keyword evidence="2" id="KW-1133">Transmembrane helix</keyword>
<dbReference type="Gene3D" id="3.30.450.20">
    <property type="entry name" value="PAS domain"/>
    <property type="match status" value="2"/>
</dbReference>